<keyword evidence="2" id="KW-1185">Reference proteome</keyword>
<gene>
    <name evidence="1" type="ORF">VTL71DRAFT_13172</name>
</gene>
<evidence type="ECO:0000313" key="2">
    <source>
        <dbReference type="Proteomes" id="UP001595075"/>
    </source>
</evidence>
<organism evidence="1 2">
    <name type="scientific">Oculimacula yallundae</name>
    <dbReference type="NCBI Taxonomy" id="86028"/>
    <lineage>
        <taxon>Eukaryota</taxon>
        <taxon>Fungi</taxon>
        <taxon>Dikarya</taxon>
        <taxon>Ascomycota</taxon>
        <taxon>Pezizomycotina</taxon>
        <taxon>Leotiomycetes</taxon>
        <taxon>Helotiales</taxon>
        <taxon>Ploettnerulaceae</taxon>
        <taxon>Oculimacula</taxon>
    </lineage>
</organism>
<reference evidence="1 2" key="1">
    <citation type="journal article" date="2024" name="Commun. Biol.">
        <title>Comparative genomic analysis of thermophilic fungi reveals convergent evolutionary adaptations and gene losses.</title>
        <authorList>
            <person name="Steindorff A.S."/>
            <person name="Aguilar-Pontes M.V."/>
            <person name="Robinson A.J."/>
            <person name="Andreopoulos B."/>
            <person name="LaButti K."/>
            <person name="Kuo A."/>
            <person name="Mondo S."/>
            <person name="Riley R."/>
            <person name="Otillar R."/>
            <person name="Haridas S."/>
            <person name="Lipzen A."/>
            <person name="Grimwood J."/>
            <person name="Schmutz J."/>
            <person name="Clum A."/>
            <person name="Reid I.D."/>
            <person name="Moisan M.C."/>
            <person name="Butler G."/>
            <person name="Nguyen T.T.M."/>
            <person name="Dewar K."/>
            <person name="Conant G."/>
            <person name="Drula E."/>
            <person name="Henrissat B."/>
            <person name="Hansel C."/>
            <person name="Singer S."/>
            <person name="Hutchinson M.I."/>
            <person name="de Vries R.P."/>
            <person name="Natvig D.O."/>
            <person name="Powell A.J."/>
            <person name="Tsang A."/>
            <person name="Grigoriev I.V."/>
        </authorList>
    </citation>
    <scope>NUCLEOTIDE SEQUENCE [LARGE SCALE GENOMIC DNA]</scope>
    <source>
        <strain evidence="1 2">CBS 494.80</strain>
    </source>
</reference>
<dbReference type="Proteomes" id="UP001595075">
    <property type="component" value="Unassembled WGS sequence"/>
</dbReference>
<proteinExistence type="predicted"/>
<dbReference type="EMBL" id="JAZHXI010000005">
    <property type="protein sequence ID" value="KAL2071937.1"/>
    <property type="molecule type" value="Genomic_DNA"/>
</dbReference>
<name>A0ABR4CQ63_9HELO</name>
<accession>A0ABR4CQ63</accession>
<comment type="caution">
    <text evidence="1">The sequence shown here is derived from an EMBL/GenBank/DDBJ whole genome shotgun (WGS) entry which is preliminary data.</text>
</comment>
<evidence type="ECO:0000313" key="1">
    <source>
        <dbReference type="EMBL" id="KAL2071937.1"/>
    </source>
</evidence>
<protein>
    <submittedName>
        <fullName evidence="1">Uncharacterized protein</fullName>
    </submittedName>
</protein>
<sequence>MRNDDLLHIVRNTTLWHTIARAPVGESGVSMFFTGEKAIQESGGPQATSSSPRPVTIIPGLRRAKRLISEQSCS</sequence>